<dbReference type="InterPro" id="IPR005064">
    <property type="entry name" value="BUG"/>
</dbReference>
<dbReference type="Proteomes" id="UP000245048">
    <property type="component" value="Unassembled WGS sequence"/>
</dbReference>
<dbReference type="PANTHER" id="PTHR42928:SF5">
    <property type="entry name" value="BLR1237 PROTEIN"/>
    <property type="match status" value="1"/>
</dbReference>
<proteinExistence type="inferred from homology"/>
<dbReference type="PANTHER" id="PTHR42928">
    <property type="entry name" value="TRICARBOXYLATE-BINDING PROTEIN"/>
    <property type="match status" value="1"/>
</dbReference>
<dbReference type="OrthoDB" id="8251536at2"/>
<reference evidence="3" key="1">
    <citation type="submission" date="2017-10" db="EMBL/GenBank/DDBJ databases">
        <authorList>
            <person name="Toshchakov S.V."/>
            <person name="Goeva M.A."/>
        </authorList>
    </citation>
    <scope>NUCLEOTIDE SEQUENCE [LARGE SCALE GENOMIC DNA]</scope>
    <source>
        <strain evidence="3">JR1/69-1-13</strain>
    </source>
</reference>
<dbReference type="Pfam" id="PF03401">
    <property type="entry name" value="TctC"/>
    <property type="match status" value="1"/>
</dbReference>
<dbReference type="Gene3D" id="3.40.190.10">
    <property type="entry name" value="Periplasmic binding protein-like II"/>
    <property type="match status" value="1"/>
</dbReference>
<evidence type="ECO:0000256" key="1">
    <source>
        <dbReference type="ARBA" id="ARBA00006987"/>
    </source>
</evidence>
<gene>
    <name evidence="2" type="ORF">CR165_13455</name>
</gene>
<evidence type="ECO:0000313" key="3">
    <source>
        <dbReference type="Proteomes" id="UP000245048"/>
    </source>
</evidence>
<dbReference type="EMBL" id="PDOA01000008">
    <property type="protein sequence ID" value="PWC28294.1"/>
    <property type="molecule type" value="Genomic_DNA"/>
</dbReference>
<name>A0A2U1V332_9PROT</name>
<dbReference type="SUPFAM" id="SSF53850">
    <property type="entry name" value="Periplasmic binding protein-like II"/>
    <property type="match status" value="1"/>
</dbReference>
<protein>
    <recommendedName>
        <fullName evidence="4">Tripartite tricarboxylate transporter substrate binding protein</fullName>
    </recommendedName>
</protein>
<comment type="caution">
    <text evidence="2">The sequence shown here is derived from an EMBL/GenBank/DDBJ whole genome shotgun (WGS) entry which is preliminary data.</text>
</comment>
<accession>A0A2U1V332</accession>
<comment type="similarity">
    <text evidence="1">Belongs to the UPF0065 (bug) family.</text>
</comment>
<sequence length="387" mass="40441">MSSPTARRPRICATASTAWRWTSTPPDTPPEGAARMAAGAPGLPPRPAGGMMNLKAPVRAPQGRFIMQNWSRRAILGGLAALPAIRASADTWPSGTIRIVVPFAPGGSTDAVARLAAPGLQQRLGVPIVVENRSGAAGSIGTDVAAKARPDGQTWLLTFDSHAVMPVLVPSLPFDIQRDLAPVTQIGHAPYVVACQPGKPYKTMADVLAAAKRGGVTFGSTGNGTIGHLAMLMLARRAGVSMTHLPYRGGGLAVNDAVAGHIDMMIGSSALLAPHISAGSLRPLLQLGEQRLAGLPEVPTTAEAGFPGLTAVAWWGVFAPAGTPEPVIQRFRAALVETYREPRIASQFAELNQAELVLSEPADLARFVGTQIDSWGRVARDNGVRPD</sequence>
<dbReference type="InterPro" id="IPR042100">
    <property type="entry name" value="Bug_dom1"/>
</dbReference>
<organism evidence="2 3">
    <name type="scientific">Teichococcus aestuarii</name>
    <dbReference type="NCBI Taxonomy" id="568898"/>
    <lineage>
        <taxon>Bacteria</taxon>
        <taxon>Pseudomonadati</taxon>
        <taxon>Pseudomonadota</taxon>
        <taxon>Alphaproteobacteria</taxon>
        <taxon>Acetobacterales</taxon>
        <taxon>Roseomonadaceae</taxon>
        <taxon>Roseomonas</taxon>
    </lineage>
</organism>
<keyword evidence="3" id="KW-1185">Reference proteome</keyword>
<evidence type="ECO:0000313" key="2">
    <source>
        <dbReference type="EMBL" id="PWC28294.1"/>
    </source>
</evidence>
<evidence type="ECO:0008006" key="4">
    <source>
        <dbReference type="Google" id="ProtNLM"/>
    </source>
</evidence>
<dbReference type="Gene3D" id="3.40.190.150">
    <property type="entry name" value="Bordetella uptake gene, domain 1"/>
    <property type="match status" value="1"/>
</dbReference>
<dbReference type="CDD" id="cd13578">
    <property type="entry name" value="PBP2_Bug27"/>
    <property type="match status" value="1"/>
</dbReference>
<dbReference type="AlphaFoldDB" id="A0A2U1V332"/>